<name>A0A369I8B0_9BACT</name>
<dbReference type="PROSITE" id="PS51257">
    <property type="entry name" value="PROKAR_LIPOPROTEIN"/>
    <property type="match status" value="1"/>
</dbReference>
<accession>A0A369I8B0</accession>
<dbReference type="Proteomes" id="UP000253141">
    <property type="component" value="Unassembled WGS sequence"/>
</dbReference>
<dbReference type="OrthoDB" id="1524066at2"/>
<gene>
    <name evidence="2" type="ORF">DVG78_11320</name>
</gene>
<proteinExistence type="predicted"/>
<keyword evidence="3" id="KW-1185">Reference proteome</keyword>
<comment type="caution">
    <text evidence="2">The sequence shown here is derived from an EMBL/GenBank/DDBJ whole genome shotgun (WGS) entry which is preliminary data.</text>
</comment>
<evidence type="ECO:0008006" key="4">
    <source>
        <dbReference type="Google" id="ProtNLM"/>
    </source>
</evidence>
<feature type="chain" id="PRO_5016934413" description="Cytochrome c" evidence="1">
    <location>
        <begin position="21"/>
        <end position="117"/>
    </location>
</feature>
<evidence type="ECO:0000313" key="2">
    <source>
        <dbReference type="EMBL" id="RDB05989.1"/>
    </source>
</evidence>
<dbReference type="AlphaFoldDB" id="A0A369I8B0"/>
<evidence type="ECO:0000256" key="1">
    <source>
        <dbReference type="SAM" id="SignalP"/>
    </source>
</evidence>
<feature type="signal peptide" evidence="1">
    <location>
        <begin position="1"/>
        <end position="20"/>
    </location>
</feature>
<dbReference type="EMBL" id="QPIW01000007">
    <property type="protein sequence ID" value="RDB05989.1"/>
    <property type="molecule type" value="Genomic_DNA"/>
</dbReference>
<evidence type="ECO:0000313" key="3">
    <source>
        <dbReference type="Proteomes" id="UP000253141"/>
    </source>
</evidence>
<keyword evidence="1" id="KW-0732">Signal</keyword>
<protein>
    <recommendedName>
        <fullName evidence="4">Cytochrome c</fullName>
    </recommendedName>
</protein>
<reference evidence="2 3" key="1">
    <citation type="submission" date="2018-07" db="EMBL/GenBank/DDBJ databases">
        <title>Genome analysis of Runella aurantiaca.</title>
        <authorList>
            <person name="Yang X."/>
        </authorList>
    </citation>
    <scope>NUCLEOTIDE SEQUENCE [LARGE SCALE GENOMIC DNA]</scope>
    <source>
        <strain evidence="2 3">YX9</strain>
    </source>
</reference>
<dbReference type="RefSeq" id="WP_114461184.1">
    <property type="nucleotide sequence ID" value="NZ_QPIW01000007.1"/>
</dbReference>
<organism evidence="2 3">
    <name type="scientific">Runella aurantiaca</name>
    <dbReference type="NCBI Taxonomy" id="2282308"/>
    <lineage>
        <taxon>Bacteria</taxon>
        <taxon>Pseudomonadati</taxon>
        <taxon>Bacteroidota</taxon>
        <taxon>Cytophagia</taxon>
        <taxon>Cytophagales</taxon>
        <taxon>Spirosomataceae</taxon>
        <taxon>Runella</taxon>
    </lineage>
</organism>
<sequence length="117" mass="13305">MIKWLCFNGAIALLAVALLASCKHDSDEVLPQKVAFGHTIMKPWFDTHCATCHATGRSNYLNWHYNPQDYAATFDKYYLPKIYERVYVKKDMPKDAVLSLAALETFKAWSDAGFPAK</sequence>